<feature type="region of interest" description="Disordered" evidence="5">
    <location>
        <begin position="711"/>
        <end position="740"/>
    </location>
</feature>
<organism evidence="7 8">
    <name type="scientific">Phyllosticta capitalensis</name>
    <dbReference type="NCBI Taxonomy" id="121624"/>
    <lineage>
        <taxon>Eukaryota</taxon>
        <taxon>Fungi</taxon>
        <taxon>Dikarya</taxon>
        <taxon>Ascomycota</taxon>
        <taxon>Pezizomycotina</taxon>
        <taxon>Dothideomycetes</taxon>
        <taxon>Dothideomycetes incertae sedis</taxon>
        <taxon>Botryosphaeriales</taxon>
        <taxon>Phyllostictaceae</taxon>
        <taxon>Phyllosticta</taxon>
    </lineage>
</organism>
<dbReference type="Gene3D" id="3.40.50.300">
    <property type="entry name" value="P-loop containing nucleotide triphosphate hydrolases"/>
    <property type="match status" value="2"/>
</dbReference>
<feature type="compositionally biased region" description="Basic and acidic residues" evidence="5">
    <location>
        <begin position="471"/>
        <end position="488"/>
    </location>
</feature>
<dbReference type="InterPro" id="IPR003395">
    <property type="entry name" value="RecF/RecN/SMC_N"/>
</dbReference>
<sequence>MARRRYTSDVEDDDVEDSDSYDSQDHERAKRPRYTNGDASKSPGGPVMPHDSQPETIRAINWRDPDLPPLQHQPGSLVRIRLKNFVTYSSAVFNIGPALNMVIGPNGNGKSTVVCAICLGLGWSPQHLGRAKIIGEFVKHETREATIEIELAGGPPTRGRNFVIKRTIRKEDNKSTFYLDGQLTPHKRITELCKAFSIQIDNLCQFLPQDRVVEFAALSPVQLLDQTQRAAAPEHMTQRHEQLKELRRKQKVDQDARAREGDHLTNLEGRQNAQRADVDRMREQQQLKDKMAAYKKIRPCVKYRVIGERMREAKEKSRTAKEDLVDLRRRAEPTLEEMRDKENYLAQVSTAVKRQKSAVERLDRHANTQAQEIKRHATAIEDKEREMDAQRAQAQENKSEALRIQGAIRNLQSQMDQEPPEPFDAAQFNEQIREKTRKMREIETRTAEIDQSHRELKNRHDYLNEELQRVQKEKDNLRSQGGKQERKLGNLSRDTVRAWEWIKSNQDKFNRPVHGPPVITCSVKDPAYADAVESLFQRGDFLSITCEDKRDFRLLSEQMANMSIRDVHIKEAVKPLSSFKPNLGEEDLKSLGFTGFVLDKLAGPDAVLSMLCDTVRLHQTAVTLQKHSEEQFSRVVLSPISKWVAGRISYQVVRRREYGDAATSTTTRPVGQARVWTDQPVDEAAERECRDKIREIEHELEEIVNQRRDLKDERQANRQKTEQLNNEKKQIEEEKSERQKLQQAFTSLPVKIDTQKEKLRGYKERLDDFDSEMQRMDIEIDNLAVKKGQAAINYAKTAQILLDSHEKLYDYQVREAEAVSECEILQARNEEITAELETRQREYQALEADCRRLKNEAAGLREEIAQLVNTRSDEEADLVSEVEQTIGLDELEAEIESFNTRLTLLHGGDPNAIREFERRAKTIETLQAKLAGMDTALEELQEQIEQIKSTWEPELDELVEKISEAFSYNFQQIGCAGQVSVYKAEDFDQWSIQIQVKFREHESLSILDSHRQSGGERAVSTIFYLMALQSLARSPFRVVDEINQGMDPRNERMVHERMVQIACQEHTSQYFLITPKLLHGLDWHERMSTHIIASGEYMPDDPTSLSFAALADRRMAQKGLA</sequence>
<keyword evidence="3 4" id="KW-0175">Coiled coil</keyword>
<evidence type="ECO:0000256" key="3">
    <source>
        <dbReference type="ARBA" id="ARBA00023054"/>
    </source>
</evidence>
<dbReference type="SUPFAM" id="SSF52540">
    <property type="entry name" value="P-loop containing nucleoside triphosphate hydrolases"/>
    <property type="match status" value="1"/>
</dbReference>
<feature type="coiled-coil region" evidence="4">
    <location>
        <begin position="923"/>
        <end position="950"/>
    </location>
</feature>
<proteinExistence type="inferred from homology"/>
<comment type="caution">
    <text evidence="7">The sequence shown here is derived from an EMBL/GenBank/DDBJ whole genome shotgun (WGS) entry which is preliminary data.</text>
</comment>
<gene>
    <name evidence="7" type="ORF">HDK90DRAFT_480652</name>
</gene>
<feature type="region of interest" description="Disordered" evidence="5">
    <location>
        <begin position="240"/>
        <end position="263"/>
    </location>
</feature>
<evidence type="ECO:0000256" key="1">
    <source>
        <dbReference type="ARBA" id="ARBA00010171"/>
    </source>
</evidence>
<dbReference type="PANTHER" id="PTHR45916:SF1">
    <property type="entry name" value="STRUCTURAL MAINTENANCE OF CHROMOSOMES PROTEIN 5"/>
    <property type="match status" value="1"/>
</dbReference>
<dbReference type="Pfam" id="PF02463">
    <property type="entry name" value="SMC_N"/>
    <property type="match status" value="1"/>
</dbReference>
<dbReference type="Proteomes" id="UP001492380">
    <property type="component" value="Unassembled WGS sequence"/>
</dbReference>
<evidence type="ECO:0000256" key="5">
    <source>
        <dbReference type="SAM" id="MobiDB-lite"/>
    </source>
</evidence>
<evidence type="ECO:0000256" key="4">
    <source>
        <dbReference type="SAM" id="Coils"/>
    </source>
</evidence>
<evidence type="ECO:0000313" key="7">
    <source>
        <dbReference type="EMBL" id="KAK8240753.1"/>
    </source>
</evidence>
<feature type="region of interest" description="Disordered" evidence="5">
    <location>
        <begin position="471"/>
        <end position="490"/>
    </location>
</feature>
<evidence type="ECO:0000256" key="2">
    <source>
        <dbReference type="ARBA" id="ARBA00018687"/>
    </source>
</evidence>
<accession>A0ABR1YXQ8</accession>
<evidence type="ECO:0000313" key="8">
    <source>
        <dbReference type="Proteomes" id="UP001492380"/>
    </source>
</evidence>
<dbReference type="EMBL" id="JBBWRZ010000003">
    <property type="protein sequence ID" value="KAK8240753.1"/>
    <property type="molecule type" value="Genomic_DNA"/>
</dbReference>
<protein>
    <recommendedName>
        <fullName evidence="2">Structural maintenance of chromosomes protein 5</fullName>
    </recommendedName>
</protein>
<keyword evidence="8" id="KW-1185">Reference proteome</keyword>
<feature type="region of interest" description="Disordered" evidence="5">
    <location>
        <begin position="1"/>
        <end position="53"/>
    </location>
</feature>
<feature type="coiled-coil region" evidence="4">
    <location>
        <begin position="366"/>
        <end position="400"/>
    </location>
</feature>
<feature type="domain" description="RecF/RecN/SMC N-terminal" evidence="6">
    <location>
        <begin position="77"/>
        <end position="1074"/>
    </location>
</feature>
<name>A0ABR1YXQ8_9PEZI</name>
<feature type="coiled-coil region" evidence="4">
    <location>
        <begin position="815"/>
        <end position="877"/>
    </location>
</feature>
<evidence type="ECO:0000259" key="6">
    <source>
        <dbReference type="Pfam" id="PF02463"/>
    </source>
</evidence>
<feature type="compositionally biased region" description="Acidic residues" evidence="5">
    <location>
        <begin position="9"/>
        <end position="22"/>
    </location>
</feature>
<dbReference type="PANTHER" id="PTHR45916">
    <property type="entry name" value="STRUCTURAL MAINTENANCE OF CHROMOSOMES PROTEIN 5"/>
    <property type="match status" value="1"/>
</dbReference>
<reference evidence="7 8" key="1">
    <citation type="submission" date="2024-04" db="EMBL/GenBank/DDBJ databases">
        <title>Phyllosticta paracitricarpa is synonymous to the EU quarantine fungus P. citricarpa based on phylogenomic analyses.</title>
        <authorList>
            <consortium name="Lawrence Berkeley National Laboratory"/>
            <person name="Van Ingen-Buijs V.A."/>
            <person name="Van Westerhoven A.C."/>
            <person name="Haridas S."/>
            <person name="Skiadas P."/>
            <person name="Martin F."/>
            <person name="Groenewald J.Z."/>
            <person name="Crous P.W."/>
            <person name="Seidl M.F."/>
        </authorList>
    </citation>
    <scope>NUCLEOTIDE SEQUENCE [LARGE SCALE GENOMIC DNA]</scope>
    <source>
        <strain evidence="7 8">CBS 123374</strain>
    </source>
</reference>
<dbReference type="InterPro" id="IPR027417">
    <property type="entry name" value="P-loop_NTPase"/>
</dbReference>
<comment type="similarity">
    <text evidence="1">Belongs to the SMC family. SMC5 subfamily.</text>
</comment>